<proteinExistence type="inferred from homology"/>
<dbReference type="GO" id="GO:0048039">
    <property type="term" value="F:ubiquinone binding"/>
    <property type="evidence" value="ECO:0007669"/>
    <property type="project" value="InterPro"/>
</dbReference>
<dbReference type="OrthoDB" id="9804759at2"/>
<dbReference type="Proteomes" id="UP000215188">
    <property type="component" value="Unassembled WGS sequence"/>
</dbReference>
<organism evidence="3 4">
    <name type="scientific">Polynucleobacter cosmopolitanus</name>
    <dbReference type="NCBI Taxonomy" id="351345"/>
    <lineage>
        <taxon>Bacteria</taxon>
        <taxon>Pseudomonadati</taxon>
        <taxon>Pseudomonadota</taxon>
        <taxon>Betaproteobacteria</taxon>
        <taxon>Burkholderiales</taxon>
        <taxon>Burkholderiaceae</taxon>
        <taxon>Polynucleobacter</taxon>
    </lineage>
</organism>
<dbReference type="PANTHER" id="PTHR12901">
    <property type="entry name" value="SPERM PROTEIN HOMOLOG"/>
    <property type="match status" value="1"/>
</dbReference>
<dbReference type="InterPro" id="IPR005031">
    <property type="entry name" value="COQ10_START"/>
</dbReference>
<dbReference type="InterPro" id="IPR023393">
    <property type="entry name" value="START-like_dom_sf"/>
</dbReference>
<evidence type="ECO:0000313" key="3">
    <source>
        <dbReference type="EMBL" id="OXL14602.1"/>
    </source>
</evidence>
<dbReference type="InterPro" id="IPR044996">
    <property type="entry name" value="COQ10-like"/>
</dbReference>
<comment type="caution">
    <text evidence="3">The sequence shown here is derived from an EMBL/GenBank/DDBJ whole genome shotgun (WGS) entry which is preliminary data.</text>
</comment>
<evidence type="ECO:0000313" key="4">
    <source>
        <dbReference type="Proteomes" id="UP000215188"/>
    </source>
</evidence>
<dbReference type="SUPFAM" id="SSF55961">
    <property type="entry name" value="Bet v1-like"/>
    <property type="match status" value="1"/>
</dbReference>
<dbReference type="CDD" id="cd07813">
    <property type="entry name" value="COQ10p_like"/>
    <property type="match status" value="1"/>
</dbReference>
<dbReference type="Gene3D" id="3.30.530.20">
    <property type="match status" value="1"/>
</dbReference>
<evidence type="ECO:0000259" key="2">
    <source>
        <dbReference type="Pfam" id="PF03364"/>
    </source>
</evidence>
<keyword evidence="4" id="KW-1185">Reference proteome</keyword>
<protein>
    <submittedName>
        <fullName evidence="3">Ubiquinone-binding protein</fullName>
    </submittedName>
</protein>
<dbReference type="RefSeq" id="WP_089516645.1">
    <property type="nucleotide sequence ID" value="NZ_NJGG01000003.1"/>
</dbReference>
<dbReference type="Pfam" id="PF03364">
    <property type="entry name" value="Polyketide_cyc"/>
    <property type="match status" value="1"/>
</dbReference>
<evidence type="ECO:0000256" key="1">
    <source>
        <dbReference type="ARBA" id="ARBA00008918"/>
    </source>
</evidence>
<comment type="similarity">
    <text evidence="1">Belongs to the ribosome association toxin RatA family.</text>
</comment>
<reference evidence="3 4" key="1">
    <citation type="submission" date="2017-06" db="EMBL/GenBank/DDBJ databases">
        <title>Reclassification of a Polynucleobacter cosmopolitanus strain isolated from tropical Lake Victoria as Polynucleobacter victoriensis comb. nov.</title>
        <authorList>
            <person name="Hahn M.W."/>
        </authorList>
    </citation>
    <scope>NUCLEOTIDE SEQUENCE [LARGE SCALE GENOMIC DNA]</scope>
    <source>
        <strain evidence="3 4">MWH-MoIso2</strain>
    </source>
</reference>
<sequence>MADVFKTVLIGHSAERMYNLVIDVAKYQEFLPWCGGVEIFEQTEEIMDAKIHIKFKGLDQFFHTRNTNIRPSSIDMSFVDGPFKKFHGNWRFTPLKENACKIEFQLHYEFESLLLEKIIGPVFGIIAGTFVDGFVKRADQVYGAP</sequence>
<accession>A0A229FRZ4</accession>
<dbReference type="EMBL" id="NJGG01000003">
    <property type="protein sequence ID" value="OXL14602.1"/>
    <property type="molecule type" value="Genomic_DNA"/>
</dbReference>
<dbReference type="GO" id="GO:0045333">
    <property type="term" value="P:cellular respiration"/>
    <property type="evidence" value="ECO:0007669"/>
    <property type="project" value="InterPro"/>
</dbReference>
<gene>
    <name evidence="3" type="ORF">AOC33_08860</name>
</gene>
<name>A0A229FRZ4_9BURK</name>
<keyword evidence="3" id="KW-0830">Ubiquinone</keyword>
<dbReference type="AlphaFoldDB" id="A0A229FRZ4"/>
<feature type="domain" description="Coenzyme Q-binding protein COQ10 START" evidence="2">
    <location>
        <begin position="10"/>
        <end position="134"/>
    </location>
</feature>
<dbReference type="PANTHER" id="PTHR12901:SF10">
    <property type="entry name" value="COENZYME Q-BINDING PROTEIN COQ10, MITOCHONDRIAL"/>
    <property type="match status" value="1"/>
</dbReference>